<dbReference type="EMBL" id="LJHD01000234">
    <property type="protein sequence ID" value="ONI40600.1"/>
    <property type="molecule type" value="Genomic_DNA"/>
</dbReference>
<name>A0ACC8XD27_9FIRM</name>
<accession>A0ACC8XD27</accession>
<reference evidence="1" key="1">
    <citation type="submission" date="2016-08" db="EMBL/GenBank/DDBJ databases">
        <authorList>
            <person name="Ngugi D.K."/>
            <person name="Miyake S."/>
            <person name="Stingl U."/>
        </authorList>
    </citation>
    <scope>NUCLEOTIDE SEQUENCE</scope>
    <source>
        <strain evidence="1">SCG-D08WGA-EpuloA1</strain>
    </source>
</reference>
<dbReference type="Proteomes" id="UP000188637">
    <property type="component" value="Unassembled WGS sequence"/>
</dbReference>
<evidence type="ECO:0000313" key="2">
    <source>
        <dbReference type="Proteomes" id="UP000188637"/>
    </source>
</evidence>
<evidence type="ECO:0000313" key="1">
    <source>
        <dbReference type="EMBL" id="ONI40600.1"/>
    </source>
</evidence>
<organism evidence="1 2">
    <name type="scientific">Candidatus Epulonipiscium fishelsonii</name>
    <dbReference type="NCBI Taxonomy" id="77094"/>
    <lineage>
        <taxon>Bacteria</taxon>
        <taxon>Bacillati</taxon>
        <taxon>Bacillota</taxon>
        <taxon>Clostridia</taxon>
        <taxon>Lachnospirales</taxon>
        <taxon>Lachnospiraceae</taxon>
        <taxon>Candidatus Epulonipiscium</taxon>
    </lineage>
</organism>
<sequence length="303" mass="33278">MKIAVIGAGAMGSIYGGKLSKNNEVYLIDVNQTSVDFINNNGLTLCEQDKENMYYPKAVTNSLNLPKMDLILLFVKSIFSEIALENNKNLIGENTYVMTLQNGAGHEDILQKFVPLERIIRGTTEDVGTIVGLGKVKRGGIGNTNIGLLVKTDSTILEDIKQTFDNAGFNVRIKDNIQQLVWDKLITNASLSATTGVLKCTIGYLNENKYANNMMRLLFDEVCEVVKAQGLEVDKEVSWKNITAVTINSKDGVTSISADLQNGRKTEVDTITGAVVRMGHKLGVPVKTQEFVLNTIHAMECQK</sequence>
<proteinExistence type="predicted"/>
<keyword evidence="2" id="KW-1185">Reference proteome</keyword>
<comment type="caution">
    <text evidence="1">The sequence shown here is derived from an EMBL/GenBank/DDBJ whole genome shotgun (WGS) entry which is preliminary data.</text>
</comment>
<gene>
    <name evidence="1" type="ORF">AN640_08700</name>
</gene>
<protein>
    <submittedName>
        <fullName evidence="1">2-dehydropantoate 2-reductase</fullName>
    </submittedName>
</protein>